<evidence type="ECO:0000256" key="1">
    <source>
        <dbReference type="ARBA" id="ARBA00006917"/>
    </source>
</evidence>
<dbReference type="PROSITE" id="PS00678">
    <property type="entry name" value="WD_REPEATS_1"/>
    <property type="match status" value="1"/>
</dbReference>
<dbReference type="AlphaFoldDB" id="A0A7S3QL41"/>
<dbReference type="Pfam" id="PF11816">
    <property type="entry name" value="DUF3337"/>
    <property type="match status" value="1"/>
</dbReference>
<dbReference type="PANTHER" id="PTHR19862">
    <property type="entry name" value="WD REPEAT-CONTAINING PROTEIN 48"/>
    <property type="match status" value="1"/>
</dbReference>
<dbReference type="PROSITE" id="PS50082">
    <property type="entry name" value="WD_REPEATS_2"/>
    <property type="match status" value="4"/>
</dbReference>
<dbReference type="CDD" id="cd00200">
    <property type="entry name" value="WD40"/>
    <property type="match status" value="1"/>
</dbReference>
<accession>A0A7S3QL41</accession>
<feature type="repeat" description="WD" evidence="4">
    <location>
        <begin position="232"/>
        <end position="273"/>
    </location>
</feature>
<dbReference type="InterPro" id="IPR020472">
    <property type="entry name" value="WD40_PAC1"/>
</dbReference>
<evidence type="ECO:0000313" key="6">
    <source>
        <dbReference type="EMBL" id="CAE0485793.1"/>
    </source>
</evidence>
<dbReference type="InterPro" id="IPR015943">
    <property type="entry name" value="WD40/YVTN_repeat-like_dom_sf"/>
</dbReference>
<evidence type="ECO:0000256" key="5">
    <source>
        <dbReference type="SAM" id="MobiDB-lite"/>
    </source>
</evidence>
<dbReference type="PRINTS" id="PR00320">
    <property type="entry name" value="GPROTEINBRPT"/>
</dbReference>
<keyword evidence="2 4" id="KW-0853">WD repeat</keyword>
<protein>
    <submittedName>
        <fullName evidence="6">Uncharacterized protein</fullName>
    </submittedName>
</protein>
<feature type="repeat" description="WD" evidence="4">
    <location>
        <begin position="66"/>
        <end position="105"/>
    </location>
</feature>
<dbReference type="InterPro" id="IPR021772">
    <property type="entry name" value="WDR48/Bun107"/>
</dbReference>
<dbReference type="Gene3D" id="2.130.10.10">
    <property type="entry name" value="YVTN repeat-like/Quinoprotein amine dehydrogenase"/>
    <property type="match status" value="2"/>
</dbReference>
<dbReference type="InterPro" id="IPR001680">
    <property type="entry name" value="WD40_rpt"/>
</dbReference>
<feature type="repeat" description="WD" evidence="4">
    <location>
        <begin position="19"/>
        <end position="60"/>
    </location>
</feature>
<dbReference type="Pfam" id="PF00400">
    <property type="entry name" value="WD40"/>
    <property type="match status" value="5"/>
</dbReference>
<evidence type="ECO:0000256" key="4">
    <source>
        <dbReference type="PROSITE-ProRule" id="PRU00221"/>
    </source>
</evidence>
<evidence type="ECO:0000256" key="3">
    <source>
        <dbReference type="ARBA" id="ARBA00022737"/>
    </source>
</evidence>
<feature type="region of interest" description="Disordered" evidence="5">
    <location>
        <begin position="152"/>
        <end position="179"/>
    </location>
</feature>
<feature type="region of interest" description="Disordered" evidence="5">
    <location>
        <begin position="372"/>
        <end position="391"/>
    </location>
</feature>
<dbReference type="InterPro" id="IPR051246">
    <property type="entry name" value="WDR48"/>
</dbReference>
<dbReference type="EMBL" id="HBIP01001966">
    <property type="protein sequence ID" value="CAE0485793.1"/>
    <property type="molecule type" value="Transcribed_RNA"/>
</dbReference>
<dbReference type="InterPro" id="IPR036322">
    <property type="entry name" value="WD40_repeat_dom_sf"/>
</dbReference>
<dbReference type="PANTHER" id="PTHR19862:SF14">
    <property type="entry name" value="WD REPEAT-CONTAINING PROTEIN 48"/>
    <property type="match status" value="1"/>
</dbReference>
<name>A0A7S3QL41_DUNTE</name>
<evidence type="ECO:0000256" key="2">
    <source>
        <dbReference type="ARBA" id="ARBA00022574"/>
    </source>
</evidence>
<dbReference type="GO" id="GO:0043130">
    <property type="term" value="F:ubiquitin binding"/>
    <property type="evidence" value="ECO:0007669"/>
    <property type="project" value="TreeGrafter"/>
</dbReference>
<keyword evidence="3" id="KW-0677">Repeat</keyword>
<gene>
    <name evidence="6" type="ORF">DTER00134_LOCUS832</name>
</gene>
<comment type="similarity">
    <text evidence="1">Belongs to the WD repeat WDR48 family.</text>
</comment>
<proteinExistence type="inferred from homology"/>
<sequence>MGPGRKERKVSVVLRRSDGPEHCSGIESLALTPDGSTLYTASRDSCIRKWDAASGHSKQPVCKGSLEGHTDWVNDVALLEDRVLSCSNDKTVRVWHGETGRLLSTLGHHSDYVTSIAVGHGNQLAASGGLRGELFLIDVEASAWLQLRPPKPPLPPSPVPQPLPVSNSTYAPGSMPVAGSQTEEAPLVQQPSHKASIYAVALNPAGSVVACGSSDHMIRLWDTRSREKIGKLRGHTENVRSLLLHLDGSILLSGAADGTIKLWDLCMQRCVQTYNVHTDSVWALQASTDWSMVYSGGRDRCVYRTHLGTRTAELLALEEQPVRKMALDEHSHTLWVASASSSVNQWPLPTKPPVPTPNSTTKVFPANRRRVSAVHVPSQRNRPSLDAAQGRGTAAVPEPCCTTPGLPPICDFKVLNDRRHILAQTADGAVSLWDLLTGGPVQHFGKVNLEAQEKALMEPRAVPAWFSCDIRLGQLTITLEPSGCFSAEEYAQSLGHTGVPDDQKLNLGKLVLDGVFAKWKWSILNGGATEAVMTQDGSSLPARANGGAAGNQGAGSNMDEIYYPEMYPRYWQGVQPAVMSQTTEGQPWRLLMRDFDASIPEPDFVPSWVGDVVLRNANVGPKEKAAFILSPQEGSQLPILTQSRLNAPRILQVHKVADYCSTKLKDQGYNVDFRRVYLRQSRGSSVSEVPSQPVAGSQGPCYLELTCNDWAVPFDMSLASVKKYIWRRSDDPVFTYKVLDPAAPAPLPIFTPSS</sequence>
<dbReference type="SUPFAM" id="SSF50978">
    <property type="entry name" value="WD40 repeat-like"/>
    <property type="match status" value="1"/>
</dbReference>
<dbReference type="SMART" id="SM00320">
    <property type="entry name" value="WD40"/>
    <property type="match status" value="8"/>
</dbReference>
<dbReference type="PROSITE" id="PS50294">
    <property type="entry name" value="WD_REPEATS_REGION"/>
    <property type="match status" value="4"/>
</dbReference>
<dbReference type="GO" id="GO:0000724">
    <property type="term" value="P:double-strand break repair via homologous recombination"/>
    <property type="evidence" value="ECO:0007669"/>
    <property type="project" value="TreeGrafter"/>
</dbReference>
<reference evidence="6" key="1">
    <citation type="submission" date="2021-01" db="EMBL/GenBank/DDBJ databases">
        <authorList>
            <person name="Corre E."/>
            <person name="Pelletier E."/>
            <person name="Niang G."/>
            <person name="Scheremetjew M."/>
            <person name="Finn R."/>
            <person name="Kale V."/>
            <person name="Holt S."/>
            <person name="Cochrane G."/>
            <person name="Meng A."/>
            <person name="Brown T."/>
            <person name="Cohen L."/>
        </authorList>
    </citation>
    <scope>NUCLEOTIDE SEQUENCE</scope>
    <source>
        <strain evidence="6">CCMP1320</strain>
    </source>
</reference>
<feature type="compositionally biased region" description="Pro residues" evidence="5">
    <location>
        <begin position="152"/>
        <end position="163"/>
    </location>
</feature>
<organism evidence="6">
    <name type="scientific">Dunaliella tertiolecta</name>
    <name type="common">Green alga</name>
    <dbReference type="NCBI Taxonomy" id="3047"/>
    <lineage>
        <taxon>Eukaryota</taxon>
        <taxon>Viridiplantae</taxon>
        <taxon>Chlorophyta</taxon>
        <taxon>core chlorophytes</taxon>
        <taxon>Chlorophyceae</taxon>
        <taxon>CS clade</taxon>
        <taxon>Chlamydomonadales</taxon>
        <taxon>Dunaliellaceae</taxon>
        <taxon>Dunaliella</taxon>
    </lineage>
</organism>
<feature type="repeat" description="WD" evidence="4">
    <location>
        <begin position="190"/>
        <end position="231"/>
    </location>
</feature>
<dbReference type="InterPro" id="IPR019775">
    <property type="entry name" value="WD40_repeat_CS"/>
</dbReference>